<dbReference type="EMBL" id="FNQM01000019">
    <property type="protein sequence ID" value="SEA93052.1"/>
    <property type="molecule type" value="Genomic_DNA"/>
</dbReference>
<keyword evidence="6" id="KW-1185">Reference proteome</keyword>
<keyword evidence="2" id="KW-0238">DNA-binding</keyword>
<dbReference type="InterPro" id="IPR005143">
    <property type="entry name" value="TF_LuxR_autoind-bd_dom"/>
</dbReference>
<dbReference type="InterPro" id="IPR036388">
    <property type="entry name" value="WH-like_DNA-bd_sf"/>
</dbReference>
<dbReference type="SUPFAM" id="SSF46894">
    <property type="entry name" value="C-terminal effector domain of the bipartite response regulators"/>
    <property type="match status" value="1"/>
</dbReference>
<reference evidence="5 6" key="1">
    <citation type="submission" date="2016-10" db="EMBL/GenBank/DDBJ databases">
        <authorList>
            <person name="de Groot N.N."/>
        </authorList>
    </citation>
    <scope>NUCLEOTIDE SEQUENCE [LARGE SCALE GENOMIC DNA]</scope>
    <source>
        <strain evidence="5 6">DSM 15345</strain>
    </source>
</reference>
<dbReference type="Pfam" id="PF03472">
    <property type="entry name" value="Autoind_bind"/>
    <property type="match status" value="1"/>
</dbReference>
<dbReference type="InterPro" id="IPR036693">
    <property type="entry name" value="TF_LuxR_autoind-bd_dom_sf"/>
</dbReference>
<keyword evidence="3" id="KW-0804">Transcription</keyword>
<sequence>MTDRLQQLYEAIPEKSSIDGVGLLIEKVKDLYQVAHVAYMALSLGRTYALSTSPKAEGLLAKNAGFWRRESGALVAVTYDQSWGQRYAEADYARIDPVLEETTRSFAPFNWKSLSWDTRKRRQFLREAVECGLGNQGYAVPVRGPDGQFALFVVNNTCSDEAWERFINEFKSDLLVIAHFFHQKVLEIERVSMGAAPTLLSSREVDVLTGISVGKNRAQIAHDLKISENTLRVYLDSARHKLGAINISHAVAIGIHRGVINI</sequence>
<name>A0A1H4F991_9RHOB</name>
<dbReference type="InterPro" id="IPR000792">
    <property type="entry name" value="Tscrpt_reg_LuxR_C"/>
</dbReference>
<dbReference type="PRINTS" id="PR00038">
    <property type="entry name" value="HTHLUXR"/>
</dbReference>
<evidence type="ECO:0000256" key="1">
    <source>
        <dbReference type="ARBA" id="ARBA00023015"/>
    </source>
</evidence>
<evidence type="ECO:0000313" key="6">
    <source>
        <dbReference type="Proteomes" id="UP000198703"/>
    </source>
</evidence>
<dbReference type="PROSITE" id="PS50043">
    <property type="entry name" value="HTH_LUXR_2"/>
    <property type="match status" value="1"/>
</dbReference>
<protein>
    <submittedName>
        <fullName evidence="5">Regulatory protein, luxR family</fullName>
    </submittedName>
</protein>
<dbReference type="SMART" id="SM00421">
    <property type="entry name" value="HTH_LUXR"/>
    <property type="match status" value="1"/>
</dbReference>
<evidence type="ECO:0000313" key="5">
    <source>
        <dbReference type="EMBL" id="SEA93052.1"/>
    </source>
</evidence>
<gene>
    <name evidence="5" type="ORF">SAMN05444370_11912</name>
</gene>
<dbReference type="InterPro" id="IPR016032">
    <property type="entry name" value="Sig_transdc_resp-reg_C-effctor"/>
</dbReference>
<dbReference type="Gene3D" id="3.30.450.80">
    <property type="entry name" value="Transcription factor LuxR-like, autoinducer-binding domain"/>
    <property type="match status" value="1"/>
</dbReference>
<accession>A0A1H4F991</accession>
<dbReference type="Gene3D" id="1.10.10.10">
    <property type="entry name" value="Winged helix-like DNA-binding domain superfamily/Winged helix DNA-binding domain"/>
    <property type="match status" value="1"/>
</dbReference>
<evidence type="ECO:0000256" key="3">
    <source>
        <dbReference type="ARBA" id="ARBA00023163"/>
    </source>
</evidence>
<evidence type="ECO:0000256" key="2">
    <source>
        <dbReference type="ARBA" id="ARBA00023125"/>
    </source>
</evidence>
<keyword evidence="1" id="KW-0805">Transcription regulation</keyword>
<dbReference type="Pfam" id="PF00196">
    <property type="entry name" value="GerE"/>
    <property type="match status" value="1"/>
</dbReference>
<dbReference type="AlphaFoldDB" id="A0A1H4F991"/>
<dbReference type="PANTHER" id="PTHR44688:SF25">
    <property type="entry name" value="HTH LUXR-TYPE DOMAIN-CONTAINING PROTEIN"/>
    <property type="match status" value="1"/>
</dbReference>
<dbReference type="OrthoDB" id="9803630at2"/>
<dbReference type="GO" id="GO:0006355">
    <property type="term" value="P:regulation of DNA-templated transcription"/>
    <property type="evidence" value="ECO:0007669"/>
    <property type="project" value="InterPro"/>
</dbReference>
<dbReference type="PANTHER" id="PTHR44688">
    <property type="entry name" value="DNA-BINDING TRANSCRIPTIONAL ACTIVATOR DEVR_DOSR"/>
    <property type="match status" value="1"/>
</dbReference>
<dbReference type="SUPFAM" id="SSF75516">
    <property type="entry name" value="Pheromone-binding domain of LuxR-like quorum-sensing transcription factors"/>
    <property type="match status" value="1"/>
</dbReference>
<dbReference type="CDD" id="cd06170">
    <property type="entry name" value="LuxR_C_like"/>
    <property type="match status" value="1"/>
</dbReference>
<organism evidence="5 6">
    <name type="scientific">Rubrimonas cliftonensis</name>
    <dbReference type="NCBI Taxonomy" id="89524"/>
    <lineage>
        <taxon>Bacteria</taxon>
        <taxon>Pseudomonadati</taxon>
        <taxon>Pseudomonadota</taxon>
        <taxon>Alphaproteobacteria</taxon>
        <taxon>Rhodobacterales</taxon>
        <taxon>Paracoccaceae</taxon>
        <taxon>Rubrimonas</taxon>
    </lineage>
</organism>
<dbReference type="Proteomes" id="UP000198703">
    <property type="component" value="Unassembled WGS sequence"/>
</dbReference>
<dbReference type="GO" id="GO:0003677">
    <property type="term" value="F:DNA binding"/>
    <property type="evidence" value="ECO:0007669"/>
    <property type="project" value="UniProtKB-KW"/>
</dbReference>
<feature type="domain" description="HTH luxR-type" evidence="4">
    <location>
        <begin position="193"/>
        <end position="258"/>
    </location>
</feature>
<evidence type="ECO:0000259" key="4">
    <source>
        <dbReference type="PROSITE" id="PS50043"/>
    </source>
</evidence>
<dbReference type="STRING" id="89524.SAMN05444370_11912"/>
<proteinExistence type="predicted"/>